<dbReference type="InterPro" id="IPR032456">
    <property type="entry name" value="Peptidase_M48_N"/>
</dbReference>
<keyword evidence="9" id="KW-0472">Membrane</keyword>
<evidence type="ECO:0000256" key="7">
    <source>
        <dbReference type="PIRSR" id="PIRSR627057-2"/>
    </source>
</evidence>
<feature type="binding site" evidence="7">
    <location>
        <position position="333"/>
    </location>
    <ligand>
        <name>Zn(2+)</name>
        <dbReference type="ChEBI" id="CHEBI:29105"/>
        <note>catalytic</note>
    </ligand>
</feature>
<dbReference type="EMBL" id="VJWA01000001">
    <property type="protein sequence ID" value="TRW17261.1"/>
    <property type="molecule type" value="Genomic_DNA"/>
</dbReference>
<dbReference type="OrthoDB" id="9781930at2"/>
<feature type="domain" description="Peptidase M48" evidence="10">
    <location>
        <begin position="188"/>
        <end position="388"/>
    </location>
</feature>
<dbReference type="Pfam" id="PF16491">
    <property type="entry name" value="Peptidase_M48_N"/>
    <property type="match status" value="1"/>
</dbReference>
<feature type="transmembrane region" description="Helical" evidence="9">
    <location>
        <begin position="119"/>
        <end position="145"/>
    </location>
</feature>
<comment type="caution">
    <text evidence="12">The sequence shown here is derived from an EMBL/GenBank/DDBJ whole genome shotgun (WGS) entry which is preliminary data.</text>
</comment>
<comment type="cofactor">
    <cofactor evidence="7 8">
        <name>Zn(2+)</name>
        <dbReference type="ChEBI" id="CHEBI:29105"/>
    </cofactor>
    <text evidence="7 8">Binds 1 zinc ion per subunit.</text>
</comment>
<evidence type="ECO:0000313" key="12">
    <source>
        <dbReference type="EMBL" id="TRW17261.1"/>
    </source>
</evidence>
<feature type="domain" description="CAAX prenyl protease 1 N-terminal" evidence="11">
    <location>
        <begin position="29"/>
        <end position="181"/>
    </location>
</feature>
<dbReference type="InterPro" id="IPR027057">
    <property type="entry name" value="CAXX_Prtase_1"/>
</dbReference>
<keyword evidence="5 8" id="KW-0482">Metalloprotease</keyword>
<keyword evidence="9" id="KW-1133">Transmembrane helix</keyword>
<dbReference type="Proteomes" id="UP000317894">
    <property type="component" value="Unassembled WGS sequence"/>
</dbReference>
<dbReference type="CDD" id="cd07343">
    <property type="entry name" value="M48A_Zmpste24p_like"/>
    <property type="match status" value="1"/>
</dbReference>
<evidence type="ECO:0000256" key="2">
    <source>
        <dbReference type="ARBA" id="ARBA00022723"/>
    </source>
</evidence>
<feature type="active site" description="Proton donor" evidence="6">
    <location>
        <position position="337"/>
    </location>
</feature>
<keyword evidence="3 8" id="KW-0378">Hydrolase</keyword>
<feature type="transmembrane region" description="Helical" evidence="9">
    <location>
        <begin position="152"/>
        <end position="175"/>
    </location>
</feature>
<evidence type="ECO:0000259" key="10">
    <source>
        <dbReference type="Pfam" id="PF01435"/>
    </source>
</evidence>
<dbReference type="GO" id="GO:0004222">
    <property type="term" value="F:metalloendopeptidase activity"/>
    <property type="evidence" value="ECO:0007669"/>
    <property type="project" value="InterPro"/>
</dbReference>
<dbReference type="Pfam" id="PF01435">
    <property type="entry name" value="Peptidase_M48"/>
    <property type="match status" value="1"/>
</dbReference>
<dbReference type="Gene3D" id="3.30.2010.10">
    <property type="entry name" value="Metalloproteases ('zincins'), catalytic domain"/>
    <property type="match status" value="1"/>
</dbReference>
<dbReference type="PANTHER" id="PTHR10120">
    <property type="entry name" value="CAAX PRENYL PROTEASE 1"/>
    <property type="match status" value="1"/>
</dbReference>
<keyword evidence="1 8" id="KW-0645">Protease</keyword>
<evidence type="ECO:0000256" key="3">
    <source>
        <dbReference type="ARBA" id="ARBA00022801"/>
    </source>
</evidence>
<dbReference type="GO" id="GO:0071586">
    <property type="term" value="P:CAAX-box protein processing"/>
    <property type="evidence" value="ECO:0007669"/>
    <property type="project" value="InterPro"/>
</dbReference>
<accession>A0A552UGE3</accession>
<keyword evidence="9" id="KW-0812">Transmembrane</keyword>
<comment type="similarity">
    <text evidence="8">Belongs to the peptidase M48 family.</text>
</comment>
<gene>
    <name evidence="12" type="ORF">FMM06_03475</name>
</gene>
<feature type="binding site" evidence="7">
    <location>
        <position position="258"/>
    </location>
    <ligand>
        <name>Zn(2+)</name>
        <dbReference type="ChEBI" id="CHEBI:29105"/>
        <note>catalytic</note>
    </ligand>
</feature>
<evidence type="ECO:0000256" key="6">
    <source>
        <dbReference type="PIRSR" id="PIRSR627057-1"/>
    </source>
</evidence>
<keyword evidence="13" id="KW-1185">Reference proteome</keyword>
<evidence type="ECO:0000313" key="13">
    <source>
        <dbReference type="Proteomes" id="UP000317894"/>
    </source>
</evidence>
<evidence type="ECO:0000256" key="4">
    <source>
        <dbReference type="ARBA" id="ARBA00022833"/>
    </source>
</evidence>
<evidence type="ECO:0000256" key="8">
    <source>
        <dbReference type="RuleBase" id="RU003983"/>
    </source>
</evidence>
<feature type="transmembrane region" description="Helical" evidence="9">
    <location>
        <begin position="36"/>
        <end position="55"/>
    </location>
</feature>
<feature type="binding site" evidence="7">
    <location>
        <position position="254"/>
    </location>
    <ligand>
        <name>Zn(2+)</name>
        <dbReference type="ChEBI" id="CHEBI:29105"/>
        <note>catalytic</note>
    </ligand>
</feature>
<evidence type="ECO:0000259" key="11">
    <source>
        <dbReference type="Pfam" id="PF16491"/>
    </source>
</evidence>
<evidence type="ECO:0000256" key="9">
    <source>
        <dbReference type="SAM" id="Phobius"/>
    </source>
</evidence>
<keyword evidence="4 7" id="KW-0862">Zinc</keyword>
<proteinExistence type="inferred from homology"/>
<feature type="active site" evidence="6">
    <location>
        <position position="255"/>
    </location>
</feature>
<organism evidence="12 13">
    <name type="scientific">Glacieibacterium frigidum</name>
    <dbReference type="NCBI Taxonomy" id="2593303"/>
    <lineage>
        <taxon>Bacteria</taxon>
        <taxon>Pseudomonadati</taxon>
        <taxon>Pseudomonadota</taxon>
        <taxon>Alphaproteobacteria</taxon>
        <taxon>Sphingomonadales</taxon>
        <taxon>Sphingosinicellaceae</taxon>
        <taxon>Glacieibacterium</taxon>
    </lineage>
</organism>
<sequence length="400" mass="43525">MAIAQAAFDVEAATRAYLATVSGAARIRSDAYFEGGYWLTLWGALISIGVAYLFLRMGWAARLSAWAQRQTGGRMFLATALFLLVFSLLTAVIELPWQAYTGYFREHQYGMSNQTLGEWLVEMLKGAAISLPITALAIAALFIGVRRSPKRWWAYGAAGTAVVMSFFIAAGPVFIEPLFNTYKPMPASPLQAQILSMARANGVPAHDVLVVDASKQTKRISANVAGLGPTTRVALNDNLLATKDDAGTLSVMGHELGHYVLGHVVVLILSFVVLITLAFLVVSVAVPALIRRNPAWGIKDIGDPGAFAVWSIVFSVFFLLLTPVTNSLIRFNEHQADIFGLNAARAPDGFARSALRLGAYRKLEPGPIEEAIFYDHPSGATRIRMAMQWKSEHLNEPGVR</sequence>
<protein>
    <submittedName>
        <fullName evidence="12">M48 family metallopeptidase</fullName>
    </submittedName>
</protein>
<keyword evidence="2 7" id="KW-0479">Metal-binding</keyword>
<feature type="transmembrane region" description="Helical" evidence="9">
    <location>
        <begin position="76"/>
        <end position="99"/>
    </location>
</feature>
<dbReference type="AlphaFoldDB" id="A0A552UGE3"/>
<dbReference type="InterPro" id="IPR001915">
    <property type="entry name" value="Peptidase_M48"/>
</dbReference>
<dbReference type="GO" id="GO:0046872">
    <property type="term" value="F:metal ion binding"/>
    <property type="evidence" value="ECO:0007669"/>
    <property type="project" value="UniProtKB-KW"/>
</dbReference>
<evidence type="ECO:0000256" key="1">
    <source>
        <dbReference type="ARBA" id="ARBA00022670"/>
    </source>
</evidence>
<name>A0A552UGE3_9SPHN</name>
<dbReference type="RefSeq" id="WP_143554806.1">
    <property type="nucleotide sequence ID" value="NZ_VJWA01000001.1"/>
</dbReference>
<feature type="transmembrane region" description="Helical" evidence="9">
    <location>
        <begin position="260"/>
        <end position="289"/>
    </location>
</feature>
<feature type="transmembrane region" description="Helical" evidence="9">
    <location>
        <begin position="301"/>
        <end position="321"/>
    </location>
</feature>
<reference evidence="12 13" key="1">
    <citation type="submission" date="2019-07" db="EMBL/GenBank/DDBJ databases">
        <title>Novel species isolated from glacier.</title>
        <authorList>
            <person name="Liu Q."/>
            <person name="Xin Y.-H."/>
        </authorList>
    </citation>
    <scope>NUCLEOTIDE SEQUENCE [LARGE SCALE GENOMIC DNA]</scope>
    <source>
        <strain evidence="12 13">LB1R16</strain>
    </source>
</reference>
<evidence type="ECO:0000256" key="5">
    <source>
        <dbReference type="ARBA" id="ARBA00023049"/>
    </source>
</evidence>